<evidence type="ECO:0000313" key="1">
    <source>
        <dbReference type="EMBL" id="QHT84648.1"/>
    </source>
</evidence>
<protein>
    <submittedName>
        <fullName evidence="1">Uncharacterized protein</fullName>
    </submittedName>
</protein>
<proteinExistence type="predicted"/>
<reference evidence="1" key="1">
    <citation type="journal article" date="2020" name="Nature">
        <title>Giant virus diversity and host interactions through global metagenomics.</title>
        <authorList>
            <person name="Schulz F."/>
            <person name="Roux S."/>
            <person name="Paez-Espino D."/>
            <person name="Jungbluth S."/>
            <person name="Walsh D.A."/>
            <person name="Denef V.J."/>
            <person name="McMahon K.D."/>
            <person name="Konstantinidis K.T."/>
            <person name="Eloe-Fadrosh E.A."/>
            <person name="Kyrpides N.C."/>
            <person name="Woyke T."/>
        </authorList>
    </citation>
    <scope>NUCLEOTIDE SEQUENCE</scope>
    <source>
        <strain evidence="1">GVMAG-M-3300023184-177</strain>
    </source>
</reference>
<accession>A0A6C0HV85</accession>
<dbReference type="EMBL" id="MN740022">
    <property type="protein sequence ID" value="QHT84648.1"/>
    <property type="molecule type" value="Genomic_DNA"/>
</dbReference>
<sequence length="143" mass="17104">MSLINLRQLPKHCFTSLVIPHIHNFHDEYCFFNNYNMTLKNNKFRLDSKSSYNYTISELNKTIIFYTHITSIINKQQLDIHEKITLKNNSNNSLKDNYSNYSVNIINKNIPFIYSIKCIEQPFSFDLMKHYTDEIKSVYKSFL</sequence>
<dbReference type="AlphaFoldDB" id="A0A6C0HV85"/>
<organism evidence="1">
    <name type="scientific">viral metagenome</name>
    <dbReference type="NCBI Taxonomy" id="1070528"/>
    <lineage>
        <taxon>unclassified sequences</taxon>
        <taxon>metagenomes</taxon>
        <taxon>organismal metagenomes</taxon>
    </lineage>
</organism>
<name>A0A6C0HV85_9ZZZZ</name>